<dbReference type="Gene3D" id="3.40.50.720">
    <property type="entry name" value="NAD(P)-binding Rossmann-like Domain"/>
    <property type="match status" value="1"/>
</dbReference>
<dbReference type="InterPro" id="IPR029036">
    <property type="entry name" value="P5CR_dimer"/>
</dbReference>
<feature type="domain" description="Pyrroline-5-carboxylate reductase catalytic N-terminal" evidence="5">
    <location>
        <begin position="7"/>
        <end position="103"/>
    </location>
</feature>
<evidence type="ECO:0000259" key="6">
    <source>
        <dbReference type="Pfam" id="PF14748"/>
    </source>
</evidence>
<comment type="similarity">
    <text evidence="1">Belongs to the pyrroline-5-carboxylate reductase family.</text>
</comment>
<reference evidence="8" key="1">
    <citation type="submission" date="2015-09" db="EMBL/GenBank/DDBJ databases">
        <authorList>
            <consortium name="Pathogen Informatics"/>
        </authorList>
    </citation>
    <scope>NUCLEOTIDE SEQUENCE [LARGE SCALE GENOMIC DNA]</scope>
    <source>
        <strain evidence="8">Lake Konstanz</strain>
    </source>
</reference>
<evidence type="ECO:0000256" key="3">
    <source>
        <dbReference type="ARBA" id="ARBA00023002"/>
    </source>
</evidence>
<evidence type="ECO:0000313" key="7">
    <source>
        <dbReference type="EMBL" id="CUG92123.1"/>
    </source>
</evidence>
<evidence type="ECO:0000256" key="1">
    <source>
        <dbReference type="ARBA" id="ARBA00005525"/>
    </source>
</evidence>
<proteinExistence type="inferred from homology"/>
<dbReference type="GO" id="GO:0055129">
    <property type="term" value="P:L-proline biosynthetic process"/>
    <property type="evidence" value="ECO:0007669"/>
    <property type="project" value="TreeGrafter"/>
</dbReference>
<dbReference type="PANTHER" id="PTHR11645">
    <property type="entry name" value="PYRROLINE-5-CARBOXYLATE REDUCTASE"/>
    <property type="match status" value="1"/>
</dbReference>
<dbReference type="HAMAP" id="MF_01925">
    <property type="entry name" value="P5C_reductase"/>
    <property type="match status" value="1"/>
</dbReference>
<dbReference type="Pfam" id="PF03807">
    <property type="entry name" value="F420_oxidored"/>
    <property type="match status" value="1"/>
</dbReference>
<feature type="binding site" evidence="4">
    <location>
        <begin position="73"/>
        <end position="76"/>
    </location>
    <ligand>
        <name>NADP(+)</name>
        <dbReference type="ChEBI" id="CHEBI:58349"/>
    </ligand>
</feature>
<dbReference type="NCBIfam" id="TIGR00112">
    <property type="entry name" value="proC"/>
    <property type="match status" value="1"/>
</dbReference>
<dbReference type="InterPro" id="IPR028939">
    <property type="entry name" value="P5C_Rdtase_cat_N"/>
</dbReference>
<feature type="binding site" evidence="4">
    <location>
        <begin position="10"/>
        <end position="15"/>
    </location>
    <ligand>
        <name>NADP(+)</name>
        <dbReference type="ChEBI" id="CHEBI:58349"/>
    </ligand>
</feature>
<dbReference type="InterPro" id="IPR036291">
    <property type="entry name" value="NAD(P)-bd_dom_sf"/>
</dbReference>
<dbReference type="InterPro" id="IPR008927">
    <property type="entry name" value="6-PGluconate_DH-like_C_sf"/>
</dbReference>
<evidence type="ECO:0000259" key="5">
    <source>
        <dbReference type="Pfam" id="PF03807"/>
    </source>
</evidence>
<dbReference type="OMA" id="YYFIESL"/>
<keyword evidence="8" id="KW-1185">Reference proteome</keyword>
<dbReference type="PANTHER" id="PTHR11645:SF0">
    <property type="entry name" value="PYRROLINE-5-CARBOXYLATE REDUCTASE 3"/>
    <property type="match status" value="1"/>
</dbReference>
<accession>A0A0S4JPA1</accession>
<protein>
    <submittedName>
        <fullName evidence="7">Delta-1-pyrroline-5-carboxylate reductase, putative</fullName>
    </submittedName>
</protein>
<dbReference type="PIRSF" id="PIRSF000193">
    <property type="entry name" value="Pyrrol-5-carb_rd"/>
    <property type="match status" value="1"/>
</dbReference>
<dbReference type="Proteomes" id="UP000051952">
    <property type="component" value="Unassembled WGS sequence"/>
</dbReference>
<dbReference type="SUPFAM" id="SSF51735">
    <property type="entry name" value="NAD(P)-binding Rossmann-fold domains"/>
    <property type="match status" value="1"/>
</dbReference>
<dbReference type="InterPro" id="IPR000304">
    <property type="entry name" value="Pyrroline-COOH_reductase"/>
</dbReference>
<dbReference type="VEuPathDB" id="TriTrypDB:BSAL_35635"/>
<evidence type="ECO:0000256" key="4">
    <source>
        <dbReference type="PIRSR" id="PIRSR000193-1"/>
    </source>
</evidence>
<dbReference type="EMBL" id="CYKH01002009">
    <property type="protein sequence ID" value="CUG92123.1"/>
    <property type="molecule type" value="Genomic_DNA"/>
</dbReference>
<dbReference type="FunFam" id="1.10.3730.10:FF:000001">
    <property type="entry name" value="Pyrroline-5-carboxylate reductase"/>
    <property type="match status" value="1"/>
</dbReference>
<dbReference type="Gene3D" id="1.10.3730.10">
    <property type="entry name" value="ProC C-terminal domain-like"/>
    <property type="match status" value="1"/>
</dbReference>
<keyword evidence="3" id="KW-0560">Oxidoreductase</keyword>
<name>A0A0S4JPA1_BODSA</name>
<dbReference type="SUPFAM" id="SSF48179">
    <property type="entry name" value="6-phosphogluconate dehydrogenase C-terminal domain-like"/>
    <property type="match status" value="1"/>
</dbReference>
<dbReference type="AlphaFoldDB" id="A0A0S4JPA1"/>
<evidence type="ECO:0000256" key="2">
    <source>
        <dbReference type="ARBA" id="ARBA00022857"/>
    </source>
</evidence>
<keyword evidence="2 4" id="KW-0521">NADP</keyword>
<evidence type="ECO:0000313" key="8">
    <source>
        <dbReference type="Proteomes" id="UP000051952"/>
    </source>
</evidence>
<feature type="domain" description="Pyrroline-5-carboxylate reductase dimerisation" evidence="6">
    <location>
        <begin position="167"/>
        <end position="268"/>
    </location>
</feature>
<organism evidence="7 8">
    <name type="scientific">Bodo saltans</name>
    <name type="common">Flagellated protozoan</name>
    <dbReference type="NCBI Taxonomy" id="75058"/>
    <lineage>
        <taxon>Eukaryota</taxon>
        <taxon>Discoba</taxon>
        <taxon>Euglenozoa</taxon>
        <taxon>Kinetoplastea</taxon>
        <taxon>Metakinetoplastina</taxon>
        <taxon>Eubodonida</taxon>
        <taxon>Bodonidae</taxon>
        <taxon>Bodo</taxon>
    </lineage>
</organism>
<gene>
    <name evidence="7" type="ORF">BSAL_35635</name>
</gene>
<dbReference type="Pfam" id="PF14748">
    <property type="entry name" value="P5CR_dimer"/>
    <property type="match status" value="1"/>
</dbReference>
<sequence length="276" mass="28789">MLGKKNICFIGAGQMANAVVGGILRNGLVDASNISMVDPHEGPRDYVRRTYKGIKTAPSPTNVLPLADIAVLAVKPNIAPQVMHSIKGLLKPKGVLVLSVMAGVTIDDLEEALDGNIHRIIRTMPNANVTVAAGCVGYAMGNNTDEIDEGIVRKIFDSLGVCAKVTEGQMAGITGLSGSGPAFVASFIEALSDAGVKNGLPRDLAKTFAVNTVLGTAKLIQERDLSTLQVKEMVCSPGGTTIAGIEALEKNGLRYATMSAVTAAAEKSILMSMKKL</sequence>
<dbReference type="OrthoDB" id="10263291at2759"/>
<dbReference type="GO" id="GO:0004735">
    <property type="term" value="F:pyrroline-5-carboxylate reductase activity"/>
    <property type="evidence" value="ECO:0007669"/>
    <property type="project" value="InterPro"/>
</dbReference>